<dbReference type="Ensembl" id="ENSCINT00000023653.2">
    <property type="protein sequence ID" value="ENSCINP00000023407.2"/>
    <property type="gene ID" value="ENSCING00000012570.2"/>
</dbReference>
<name>F6YNY4_CIOIN</name>
<sequence>CLCRHVSRSYSYLPALNQHGRWITDFAPESPSHGSLLSSPAHIIHALITQFRQSLLLHCSLVTSGTDTSFNTLS</sequence>
<dbReference type="Proteomes" id="UP000008144">
    <property type="component" value="Chromosome 1"/>
</dbReference>
<keyword evidence="2" id="KW-1185">Reference proteome</keyword>
<reference evidence="1" key="4">
    <citation type="submission" date="2025-09" db="UniProtKB">
        <authorList>
            <consortium name="Ensembl"/>
        </authorList>
    </citation>
    <scope>IDENTIFICATION</scope>
</reference>
<organism evidence="1 2">
    <name type="scientific">Ciona intestinalis</name>
    <name type="common">Transparent sea squirt</name>
    <name type="synonym">Ascidia intestinalis</name>
    <dbReference type="NCBI Taxonomy" id="7719"/>
    <lineage>
        <taxon>Eukaryota</taxon>
        <taxon>Metazoa</taxon>
        <taxon>Chordata</taxon>
        <taxon>Tunicata</taxon>
        <taxon>Ascidiacea</taxon>
        <taxon>Phlebobranchia</taxon>
        <taxon>Cionidae</taxon>
        <taxon>Ciona</taxon>
    </lineage>
</organism>
<evidence type="ECO:0000313" key="1">
    <source>
        <dbReference type="Ensembl" id="ENSCINP00000023407.2"/>
    </source>
</evidence>
<proteinExistence type="predicted"/>
<dbReference type="HOGENOM" id="CLU_2694090_0_0_1"/>
<reference evidence="2" key="1">
    <citation type="journal article" date="2002" name="Science">
        <title>The draft genome of Ciona intestinalis: insights into chordate and vertebrate origins.</title>
        <authorList>
            <person name="Dehal P."/>
            <person name="Satou Y."/>
            <person name="Campbell R.K."/>
            <person name="Chapman J."/>
            <person name="Degnan B."/>
            <person name="De Tomaso A."/>
            <person name="Davidson B."/>
            <person name="Di Gregorio A."/>
            <person name="Gelpke M."/>
            <person name="Goodstein D.M."/>
            <person name="Harafuji N."/>
            <person name="Hastings K.E."/>
            <person name="Ho I."/>
            <person name="Hotta K."/>
            <person name="Huang W."/>
            <person name="Kawashima T."/>
            <person name="Lemaire P."/>
            <person name="Martinez D."/>
            <person name="Meinertzhagen I.A."/>
            <person name="Necula S."/>
            <person name="Nonaka M."/>
            <person name="Putnam N."/>
            <person name="Rash S."/>
            <person name="Saiga H."/>
            <person name="Satake M."/>
            <person name="Terry A."/>
            <person name="Yamada L."/>
            <person name="Wang H.G."/>
            <person name="Awazu S."/>
            <person name="Azumi K."/>
            <person name="Boore J."/>
            <person name="Branno M."/>
            <person name="Chin-Bow S."/>
            <person name="DeSantis R."/>
            <person name="Doyle S."/>
            <person name="Francino P."/>
            <person name="Keys D.N."/>
            <person name="Haga S."/>
            <person name="Hayashi H."/>
            <person name="Hino K."/>
            <person name="Imai K.S."/>
            <person name="Inaba K."/>
            <person name="Kano S."/>
            <person name="Kobayashi K."/>
            <person name="Kobayashi M."/>
            <person name="Lee B.I."/>
            <person name="Makabe K.W."/>
            <person name="Manohar C."/>
            <person name="Matassi G."/>
            <person name="Medina M."/>
            <person name="Mochizuki Y."/>
            <person name="Mount S."/>
            <person name="Morishita T."/>
            <person name="Miura S."/>
            <person name="Nakayama A."/>
            <person name="Nishizaka S."/>
            <person name="Nomoto H."/>
            <person name="Ohta F."/>
            <person name="Oishi K."/>
            <person name="Rigoutsos I."/>
            <person name="Sano M."/>
            <person name="Sasaki A."/>
            <person name="Sasakura Y."/>
            <person name="Shoguchi E."/>
            <person name="Shin-i T."/>
            <person name="Spagnuolo A."/>
            <person name="Stainier D."/>
            <person name="Suzuki M.M."/>
            <person name="Tassy O."/>
            <person name="Takatori N."/>
            <person name="Tokuoka M."/>
            <person name="Yagi K."/>
            <person name="Yoshizaki F."/>
            <person name="Wada S."/>
            <person name="Zhang C."/>
            <person name="Hyatt P.D."/>
            <person name="Larimer F."/>
            <person name="Detter C."/>
            <person name="Doggett N."/>
            <person name="Glavina T."/>
            <person name="Hawkins T."/>
            <person name="Richardson P."/>
            <person name="Lucas S."/>
            <person name="Kohara Y."/>
            <person name="Levine M."/>
            <person name="Satoh N."/>
            <person name="Rokhsar D.S."/>
        </authorList>
    </citation>
    <scope>NUCLEOTIDE SEQUENCE [LARGE SCALE GENOMIC DNA]</scope>
</reference>
<evidence type="ECO:0000313" key="2">
    <source>
        <dbReference type="Proteomes" id="UP000008144"/>
    </source>
</evidence>
<protein>
    <submittedName>
        <fullName evidence="1">Uncharacterized protein</fullName>
    </submittedName>
</protein>
<dbReference type="AlphaFoldDB" id="F6YNY4"/>
<reference evidence="1" key="2">
    <citation type="journal article" date="2008" name="Genome Biol.">
        <title>Improved genome assembly and evidence-based global gene model set for the chordate Ciona intestinalis: new insight into intron and operon populations.</title>
        <authorList>
            <person name="Satou Y."/>
            <person name="Mineta K."/>
            <person name="Ogasawara M."/>
            <person name="Sasakura Y."/>
            <person name="Shoguchi E."/>
            <person name="Ueno K."/>
            <person name="Yamada L."/>
            <person name="Matsumoto J."/>
            <person name="Wasserscheid J."/>
            <person name="Dewar K."/>
            <person name="Wiley G.B."/>
            <person name="Macmil S.L."/>
            <person name="Roe B.A."/>
            <person name="Zeller R.W."/>
            <person name="Hastings K.E."/>
            <person name="Lemaire P."/>
            <person name="Lindquist E."/>
            <person name="Endo T."/>
            <person name="Hotta K."/>
            <person name="Inaba K."/>
        </authorList>
    </citation>
    <scope>NUCLEOTIDE SEQUENCE [LARGE SCALE GENOMIC DNA]</scope>
    <source>
        <strain evidence="1">wild type</strain>
    </source>
</reference>
<reference evidence="1" key="3">
    <citation type="submission" date="2025-08" db="UniProtKB">
        <authorList>
            <consortium name="Ensembl"/>
        </authorList>
    </citation>
    <scope>IDENTIFICATION</scope>
</reference>
<accession>F6YNY4</accession>
<dbReference type="EMBL" id="EAAA01000337">
    <property type="status" value="NOT_ANNOTATED_CDS"/>
    <property type="molecule type" value="Genomic_DNA"/>
</dbReference>
<dbReference type="InParanoid" id="F6YNY4"/>